<accession>A0A6C0EEB6</accession>
<protein>
    <submittedName>
        <fullName evidence="2">Uncharacterized protein</fullName>
    </submittedName>
</protein>
<proteinExistence type="predicted"/>
<keyword evidence="1" id="KW-0472">Membrane</keyword>
<evidence type="ECO:0000256" key="1">
    <source>
        <dbReference type="SAM" id="Phobius"/>
    </source>
</evidence>
<sequence length="152" mass="16967">MNGDFLKTVGLMIVIAIVIYFAFRVMNKLIPALKESFSENLEGLTTLSDSKSKNDLGSSFNGVAGNAANYAKKIEGQTAKMIDGMLIPKYRGDYEQILLHLENFHNANLLNKLLNYNLNDPTKSSEELSDIVKHHDNVVQSLNNAMKFLDTQ</sequence>
<feature type="transmembrane region" description="Helical" evidence="1">
    <location>
        <begin position="6"/>
        <end position="23"/>
    </location>
</feature>
<keyword evidence="1" id="KW-1133">Transmembrane helix</keyword>
<organism evidence="2">
    <name type="scientific">viral metagenome</name>
    <dbReference type="NCBI Taxonomy" id="1070528"/>
    <lineage>
        <taxon>unclassified sequences</taxon>
        <taxon>metagenomes</taxon>
        <taxon>organismal metagenomes</taxon>
    </lineage>
</organism>
<evidence type="ECO:0000313" key="2">
    <source>
        <dbReference type="EMBL" id="QHT27464.1"/>
    </source>
</evidence>
<reference evidence="2" key="1">
    <citation type="journal article" date="2020" name="Nature">
        <title>Giant virus diversity and host interactions through global metagenomics.</title>
        <authorList>
            <person name="Schulz F."/>
            <person name="Roux S."/>
            <person name="Paez-Espino D."/>
            <person name="Jungbluth S."/>
            <person name="Walsh D.A."/>
            <person name="Denef V.J."/>
            <person name="McMahon K.D."/>
            <person name="Konstantinidis K.T."/>
            <person name="Eloe-Fadrosh E.A."/>
            <person name="Kyrpides N.C."/>
            <person name="Woyke T."/>
        </authorList>
    </citation>
    <scope>NUCLEOTIDE SEQUENCE</scope>
    <source>
        <strain evidence="2">GVMAG-M-3300023179-33</strain>
    </source>
</reference>
<name>A0A6C0EEB6_9ZZZZ</name>
<keyword evidence="1" id="KW-0812">Transmembrane</keyword>
<dbReference type="EMBL" id="MN739823">
    <property type="protein sequence ID" value="QHT27464.1"/>
    <property type="molecule type" value="Genomic_DNA"/>
</dbReference>
<dbReference type="AlphaFoldDB" id="A0A6C0EEB6"/>